<dbReference type="Pfam" id="PF01602">
    <property type="entry name" value="Adaptin_N"/>
    <property type="match status" value="1"/>
</dbReference>
<dbReference type="InterPro" id="IPR016024">
    <property type="entry name" value="ARM-type_fold"/>
</dbReference>
<sequence length="815" mass="92948">MVDSISQIASALESAKAITLEAAAVASSKLGESSYTHYSKNLSTQQLRNLLNSRNSREVKDAMKRILSILASNDTSVDIEEFFSDVVKNISSDDIKIKRMVYLYLLRYAEKDQNLALLSVNAIQKTLADSNPDVRAFSLKALSDIKIPSLTPIILLSVRKLIVDPSPTVRSEVACTLMKLYRWKRNEIEEDIMDLYTDLMCDSDPKVISSVLVVFKECFPDRLELLHGHYRYFCQILKKLDSWAQSYLVETLIRYCKRYIVKPMVVDISSKDVSSNCVPLPDKYNQIIFPVYELRMEKDLELFINSLKVLRFSTSPVVIVSCCNAFFQLTTPNDFRNSRFPEVLTNITVATSNLGVKTFLLQSILLYSKMDSTLFQQFNREFLPFPSDNVTVVCLKLQILSTLINDTNVEFILRELKKIIKHQKNEKIIIVASQTMASCGKLSVTLESHMMKWFIKVIESDKNGLTNNVLDCFVNIIRELVSYNPRRHLKIILKLADLLTTNHVRADNARAGIIWLFGEIAGIEYKVCPDIVRNLINGFVDEGPKSRRQLILLSAKLASYEYDQNKESSNESYNVDDSRIMRMFQYLAYLGKFDDDYGVRDMVRYLTSLFDSGKYEIATLLLQAPKLDIWDKPALNEDADFAEDTEDIDHDLIAYHSYIPWDVSDNVNSSEVLDIREGLPLKDYNKFKKSFSSENYVETSNSFVHNNTPEELHNETTSTLSTSATRNSFTSNTGKKYKLQSLDEFFSDVPAVPQAKKYSSLSKKKKIIRVVESSSEEETDPSEEGDDEEDEEEDDDETSEDDSETSSSGLESSED</sequence>
<feature type="compositionally biased region" description="Low complexity" evidence="6">
    <location>
        <begin position="805"/>
        <end position="815"/>
    </location>
</feature>
<evidence type="ECO:0000256" key="1">
    <source>
        <dbReference type="ARBA" id="ARBA00004308"/>
    </source>
</evidence>
<dbReference type="Proteomes" id="UP000196158">
    <property type="component" value="Unassembled WGS sequence"/>
</dbReference>
<name>A0A1X7RA95_9SACH</name>
<comment type="similarity">
    <text evidence="2">Belongs to the adaptor complexes large subunit family.</text>
</comment>
<feature type="region of interest" description="Disordered" evidence="6">
    <location>
        <begin position="761"/>
        <end position="815"/>
    </location>
</feature>
<evidence type="ECO:0000256" key="3">
    <source>
        <dbReference type="ARBA" id="ARBA00022448"/>
    </source>
</evidence>
<keyword evidence="4" id="KW-0653">Protein transport</keyword>
<evidence type="ECO:0000259" key="7">
    <source>
        <dbReference type="Pfam" id="PF01602"/>
    </source>
</evidence>
<dbReference type="STRING" id="1789683.A0A1X7RA95"/>
<dbReference type="InterPro" id="IPR002553">
    <property type="entry name" value="Clathrin/coatomer_adapt-like_N"/>
</dbReference>
<reference evidence="8 9" key="1">
    <citation type="submission" date="2017-04" db="EMBL/GenBank/DDBJ databases">
        <authorList>
            <person name="Afonso C.L."/>
            <person name="Miller P.J."/>
            <person name="Scott M.A."/>
            <person name="Spackman E."/>
            <person name="Goraichik I."/>
            <person name="Dimitrov K.M."/>
            <person name="Suarez D.L."/>
            <person name="Swayne D.E."/>
        </authorList>
    </citation>
    <scope>NUCLEOTIDE SEQUENCE [LARGE SCALE GENOMIC DNA]</scope>
</reference>
<dbReference type="EMBL" id="FXLY01000011">
    <property type="protein sequence ID" value="SMN22389.1"/>
    <property type="molecule type" value="Genomic_DNA"/>
</dbReference>
<evidence type="ECO:0000313" key="9">
    <source>
        <dbReference type="Proteomes" id="UP000196158"/>
    </source>
</evidence>
<dbReference type="SUPFAM" id="SSF48371">
    <property type="entry name" value="ARM repeat"/>
    <property type="match status" value="1"/>
</dbReference>
<dbReference type="OrthoDB" id="10254310at2759"/>
<evidence type="ECO:0000256" key="6">
    <source>
        <dbReference type="SAM" id="MobiDB-lite"/>
    </source>
</evidence>
<dbReference type="GO" id="GO:0012505">
    <property type="term" value="C:endomembrane system"/>
    <property type="evidence" value="ECO:0007669"/>
    <property type="project" value="UniProtKB-SubCell"/>
</dbReference>
<evidence type="ECO:0000256" key="4">
    <source>
        <dbReference type="ARBA" id="ARBA00022927"/>
    </source>
</evidence>
<evidence type="ECO:0000256" key="5">
    <source>
        <dbReference type="ARBA" id="ARBA00023136"/>
    </source>
</evidence>
<dbReference type="GO" id="GO:0030117">
    <property type="term" value="C:membrane coat"/>
    <property type="evidence" value="ECO:0007669"/>
    <property type="project" value="InterPro"/>
</dbReference>
<dbReference type="InterPro" id="IPR026739">
    <property type="entry name" value="AP_beta"/>
</dbReference>
<protein>
    <submittedName>
        <fullName evidence="8">Similar to Saccharomyces cerevisiae YGR261C APL6 Beta3-like subunit of the yeast AP-3 complex</fullName>
    </submittedName>
</protein>
<feature type="compositionally biased region" description="Acidic residues" evidence="6">
    <location>
        <begin position="774"/>
        <end position="804"/>
    </location>
</feature>
<keyword evidence="3" id="KW-0813">Transport</keyword>
<evidence type="ECO:0000313" key="8">
    <source>
        <dbReference type="EMBL" id="SMN22389.1"/>
    </source>
</evidence>
<dbReference type="InterPro" id="IPR011989">
    <property type="entry name" value="ARM-like"/>
</dbReference>
<accession>A0A1X7RA95</accession>
<proteinExistence type="inferred from homology"/>
<dbReference type="GO" id="GO:0016192">
    <property type="term" value="P:vesicle-mediated transport"/>
    <property type="evidence" value="ECO:0007669"/>
    <property type="project" value="InterPro"/>
</dbReference>
<gene>
    <name evidence="8" type="ORF">KASA_0H01914G</name>
</gene>
<organism evidence="8 9">
    <name type="scientific">Maudiozyma saulgeensis</name>
    <dbReference type="NCBI Taxonomy" id="1789683"/>
    <lineage>
        <taxon>Eukaryota</taxon>
        <taxon>Fungi</taxon>
        <taxon>Dikarya</taxon>
        <taxon>Ascomycota</taxon>
        <taxon>Saccharomycotina</taxon>
        <taxon>Saccharomycetes</taxon>
        <taxon>Saccharomycetales</taxon>
        <taxon>Saccharomycetaceae</taxon>
        <taxon>Maudiozyma</taxon>
    </lineage>
</organism>
<feature type="compositionally biased region" description="Polar residues" evidence="6">
    <location>
        <begin position="715"/>
        <end position="731"/>
    </location>
</feature>
<feature type="domain" description="Clathrin/coatomer adaptor adaptin-like N-terminal" evidence="7">
    <location>
        <begin position="40"/>
        <end position="613"/>
    </location>
</feature>
<keyword evidence="5" id="KW-0472">Membrane</keyword>
<evidence type="ECO:0000256" key="2">
    <source>
        <dbReference type="ARBA" id="ARBA00006613"/>
    </source>
</evidence>
<dbReference type="PANTHER" id="PTHR11134">
    <property type="entry name" value="ADAPTOR COMPLEX SUBUNIT BETA FAMILY MEMBER"/>
    <property type="match status" value="1"/>
</dbReference>
<dbReference type="AlphaFoldDB" id="A0A1X7RA95"/>
<dbReference type="GO" id="GO:0006886">
    <property type="term" value="P:intracellular protein transport"/>
    <property type="evidence" value="ECO:0007669"/>
    <property type="project" value="InterPro"/>
</dbReference>
<dbReference type="Gene3D" id="1.25.10.10">
    <property type="entry name" value="Leucine-rich Repeat Variant"/>
    <property type="match status" value="1"/>
</dbReference>
<comment type="subcellular location">
    <subcellularLocation>
        <location evidence="1">Endomembrane system</location>
    </subcellularLocation>
</comment>
<keyword evidence="9" id="KW-1185">Reference proteome</keyword>
<feature type="region of interest" description="Disordered" evidence="6">
    <location>
        <begin position="705"/>
        <end position="731"/>
    </location>
</feature>